<evidence type="ECO:0000256" key="8">
    <source>
        <dbReference type="SAM" id="MobiDB-lite"/>
    </source>
</evidence>
<organism evidence="10 11">
    <name type="scientific">Actinidia rufa</name>
    <dbReference type="NCBI Taxonomy" id="165716"/>
    <lineage>
        <taxon>Eukaryota</taxon>
        <taxon>Viridiplantae</taxon>
        <taxon>Streptophyta</taxon>
        <taxon>Embryophyta</taxon>
        <taxon>Tracheophyta</taxon>
        <taxon>Spermatophyta</taxon>
        <taxon>Magnoliopsida</taxon>
        <taxon>eudicotyledons</taxon>
        <taxon>Gunneridae</taxon>
        <taxon>Pentapetalae</taxon>
        <taxon>asterids</taxon>
        <taxon>Ericales</taxon>
        <taxon>Actinidiaceae</taxon>
        <taxon>Actinidia</taxon>
    </lineage>
</organism>
<dbReference type="OrthoDB" id="1902708at2759"/>
<feature type="region of interest" description="Disordered" evidence="8">
    <location>
        <begin position="1"/>
        <end position="54"/>
    </location>
</feature>
<keyword evidence="11" id="KW-1185">Reference proteome</keyword>
<dbReference type="PANTHER" id="PTHR31677">
    <property type="entry name" value="AP2 DOMAIN CLASS TRANSCRIPTION FACTOR"/>
    <property type="match status" value="1"/>
</dbReference>
<dbReference type="Gene3D" id="3.30.730.10">
    <property type="entry name" value="AP2/ERF domain"/>
    <property type="match status" value="1"/>
</dbReference>
<name>A0A7J0ERN2_9ERIC</name>
<keyword evidence="2" id="KW-0936">Ethylene signaling pathway</keyword>
<accession>A0A7J0ERN2</accession>
<dbReference type="PANTHER" id="PTHR31677:SF245">
    <property type="entry name" value="ETHYLENE-RESPONSIVE TRANSCRIPTION FACTOR ESR1"/>
    <property type="match status" value="1"/>
</dbReference>
<dbReference type="EMBL" id="BJWL01000006">
    <property type="protein sequence ID" value="GFY88227.1"/>
    <property type="molecule type" value="Genomic_DNA"/>
</dbReference>
<dbReference type="SUPFAM" id="SSF54171">
    <property type="entry name" value="DNA-binding domain"/>
    <property type="match status" value="1"/>
</dbReference>
<keyword evidence="6" id="KW-0804">Transcription</keyword>
<protein>
    <submittedName>
        <fullName evidence="10">DORNROSCHEN-like protein</fullName>
    </submittedName>
</protein>
<dbReference type="CDD" id="cd00018">
    <property type="entry name" value="AP2"/>
    <property type="match status" value="1"/>
</dbReference>
<sequence length="298" mass="33053">MEEAMRRLNGLTHTPDSEPLHPTSNHLKRPTTTTTVATNKRPLNDTAAAPPTRYRGVRRRPWGRYAAEIRDPQSKERRWLGTFDTAEEAAFAYDCAARAMRGVKARTNFVYPTLPLPHDPLSHNLIPPFTYKDASQPLDLSNPNISSVNALVFPQFISGSSSLTPCDHNSLYGSNSLVNPFNTVQKPSTEYDASVIGDNQVDGMDFFRSEPSDSGLLQQVLRGFFPKPSTTKNCTTEPSKTLNCTTESSSKGLINQTLDETKKGIDSDNLGLFRVPPDTVWGDVFQYPERLGVFASEL</sequence>
<evidence type="ECO:0000256" key="2">
    <source>
        <dbReference type="ARBA" id="ARBA00022745"/>
    </source>
</evidence>
<keyword evidence="5" id="KW-0238">DNA-binding</keyword>
<gene>
    <name evidence="10" type="ORF">Acr_06g0001670</name>
</gene>
<keyword evidence="7" id="KW-0539">Nucleus</keyword>
<dbReference type="GO" id="GO:0003677">
    <property type="term" value="F:DNA binding"/>
    <property type="evidence" value="ECO:0007669"/>
    <property type="project" value="UniProtKB-KW"/>
</dbReference>
<evidence type="ECO:0000256" key="1">
    <source>
        <dbReference type="ARBA" id="ARBA00004123"/>
    </source>
</evidence>
<evidence type="ECO:0000256" key="6">
    <source>
        <dbReference type="ARBA" id="ARBA00023163"/>
    </source>
</evidence>
<evidence type="ECO:0000256" key="3">
    <source>
        <dbReference type="ARBA" id="ARBA00022821"/>
    </source>
</evidence>
<dbReference type="InterPro" id="IPR016177">
    <property type="entry name" value="DNA-bd_dom_sf"/>
</dbReference>
<evidence type="ECO:0000259" key="9">
    <source>
        <dbReference type="PROSITE" id="PS51032"/>
    </source>
</evidence>
<feature type="compositionally biased region" description="Polar residues" evidence="8">
    <location>
        <begin position="22"/>
        <end position="38"/>
    </location>
</feature>
<dbReference type="GO" id="GO:0006952">
    <property type="term" value="P:defense response"/>
    <property type="evidence" value="ECO:0007669"/>
    <property type="project" value="UniProtKB-KW"/>
</dbReference>
<dbReference type="Pfam" id="PF00847">
    <property type="entry name" value="AP2"/>
    <property type="match status" value="1"/>
</dbReference>
<dbReference type="Proteomes" id="UP000585474">
    <property type="component" value="Unassembled WGS sequence"/>
</dbReference>
<evidence type="ECO:0000313" key="10">
    <source>
        <dbReference type="EMBL" id="GFY88227.1"/>
    </source>
</evidence>
<evidence type="ECO:0000256" key="7">
    <source>
        <dbReference type="ARBA" id="ARBA00023242"/>
    </source>
</evidence>
<evidence type="ECO:0000256" key="4">
    <source>
        <dbReference type="ARBA" id="ARBA00023015"/>
    </source>
</evidence>
<dbReference type="FunFam" id="3.30.730.10:FF:000001">
    <property type="entry name" value="Ethylene-responsive transcription factor 2"/>
    <property type="match status" value="1"/>
</dbReference>
<dbReference type="PRINTS" id="PR00367">
    <property type="entry name" value="ETHRSPELEMNT"/>
</dbReference>
<comment type="subcellular location">
    <subcellularLocation>
        <location evidence="1">Nucleus</location>
    </subcellularLocation>
</comment>
<dbReference type="InterPro" id="IPR036955">
    <property type="entry name" value="AP2/ERF_dom_sf"/>
</dbReference>
<dbReference type="GO" id="GO:0005634">
    <property type="term" value="C:nucleus"/>
    <property type="evidence" value="ECO:0007669"/>
    <property type="project" value="UniProtKB-SubCell"/>
</dbReference>
<dbReference type="SMART" id="SM00380">
    <property type="entry name" value="AP2"/>
    <property type="match status" value="1"/>
</dbReference>
<feature type="domain" description="AP2/ERF" evidence="9">
    <location>
        <begin position="53"/>
        <end position="110"/>
    </location>
</feature>
<dbReference type="GO" id="GO:0009873">
    <property type="term" value="P:ethylene-activated signaling pathway"/>
    <property type="evidence" value="ECO:0007669"/>
    <property type="project" value="UniProtKB-KW"/>
</dbReference>
<reference evidence="10 11" key="1">
    <citation type="submission" date="2019-07" db="EMBL/GenBank/DDBJ databases">
        <title>De Novo Assembly of kiwifruit Actinidia rufa.</title>
        <authorList>
            <person name="Sugita-Konishi S."/>
            <person name="Sato K."/>
            <person name="Mori E."/>
            <person name="Abe Y."/>
            <person name="Kisaki G."/>
            <person name="Hamano K."/>
            <person name="Suezawa K."/>
            <person name="Otani M."/>
            <person name="Fukuda T."/>
            <person name="Manabe T."/>
            <person name="Gomi K."/>
            <person name="Tabuchi M."/>
            <person name="Akimitsu K."/>
            <person name="Kataoka I."/>
        </authorList>
    </citation>
    <scope>NUCLEOTIDE SEQUENCE [LARGE SCALE GENOMIC DNA]</scope>
    <source>
        <strain evidence="11">cv. Fuchu</strain>
    </source>
</reference>
<comment type="caution">
    <text evidence="10">The sequence shown here is derived from an EMBL/GenBank/DDBJ whole genome shotgun (WGS) entry which is preliminary data.</text>
</comment>
<evidence type="ECO:0000256" key="5">
    <source>
        <dbReference type="ARBA" id="ARBA00023125"/>
    </source>
</evidence>
<dbReference type="PROSITE" id="PS51032">
    <property type="entry name" value="AP2_ERF"/>
    <property type="match status" value="1"/>
</dbReference>
<evidence type="ECO:0000313" key="11">
    <source>
        <dbReference type="Proteomes" id="UP000585474"/>
    </source>
</evidence>
<dbReference type="AlphaFoldDB" id="A0A7J0ERN2"/>
<keyword evidence="3" id="KW-0611">Plant defense</keyword>
<dbReference type="InterPro" id="IPR001471">
    <property type="entry name" value="AP2/ERF_dom"/>
</dbReference>
<keyword evidence="4" id="KW-0805">Transcription regulation</keyword>
<dbReference type="GO" id="GO:0003700">
    <property type="term" value="F:DNA-binding transcription factor activity"/>
    <property type="evidence" value="ECO:0007669"/>
    <property type="project" value="InterPro"/>
</dbReference>
<proteinExistence type="predicted"/>